<accession>H8KSJ0</accession>
<dbReference type="InterPro" id="IPR029058">
    <property type="entry name" value="AB_hydrolase_fold"/>
</dbReference>
<dbReference type="SUPFAM" id="SSF53474">
    <property type="entry name" value="alpha/beta-Hydrolases"/>
    <property type="match status" value="1"/>
</dbReference>
<dbReference type="AlphaFoldDB" id="H8KSJ0"/>
<dbReference type="InterPro" id="IPR049492">
    <property type="entry name" value="BD-FAE-like_dom"/>
</dbReference>
<evidence type="ECO:0000313" key="4">
    <source>
        <dbReference type="Proteomes" id="UP000007590"/>
    </source>
</evidence>
<dbReference type="Pfam" id="PF20434">
    <property type="entry name" value="BD-FAE"/>
    <property type="match status" value="1"/>
</dbReference>
<keyword evidence="4" id="KW-1185">Reference proteome</keyword>
<name>H8KSJ0_SOLCM</name>
<dbReference type="RefSeq" id="WP_014681764.1">
    <property type="nucleotide sequence ID" value="NC_017770.1"/>
</dbReference>
<dbReference type="InterPro" id="IPR050300">
    <property type="entry name" value="GDXG_lipolytic_enzyme"/>
</dbReference>
<gene>
    <name evidence="3" type="ordered locus">Solca_3537</name>
</gene>
<keyword evidence="1" id="KW-0378">Hydrolase</keyword>
<feature type="domain" description="BD-FAE-like" evidence="2">
    <location>
        <begin position="50"/>
        <end position="244"/>
    </location>
</feature>
<dbReference type="Proteomes" id="UP000007590">
    <property type="component" value="Chromosome"/>
</dbReference>
<dbReference type="EMBL" id="CP003349">
    <property type="protein sequence ID" value="AFD08541.1"/>
    <property type="molecule type" value="Genomic_DNA"/>
</dbReference>
<evidence type="ECO:0000256" key="1">
    <source>
        <dbReference type="ARBA" id="ARBA00022801"/>
    </source>
</evidence>
<dbReference type="PROSITE" id="PS51257">
    <property type="entry name" value="PROKAR_LIPOPROTEIN"/>
    <property type="match status" value="1"/>
</dbReference>
<dbReference type="HOGENOM" id="CLU_012494_4_0_10"/>
<dbReference type="KEGG" id="scn:Solca_3537"/>
<sequence>MKAILHLSSLLLVLTVFASCSRIGRSKATSEMPLQVIEDIAYGSDPEQRLDILMPKERNEHTKVLIFLHGGSWKRGDKSEYNSALRSFAERGITIVNMNYRLAEKNKNKFPAQMDDITAAINFLVSKASDLSIDMKTIGLAGHSAGGHLALLYSYHFNTSGRVKAVAALAPVSDLAEAGRTDRSDYLNPIINFLGKKFKQDSILWIQASPYWMATKLAVPTILFHGTEDRVVPYNQSVKLEKRLQELKVPSKFIEYDAGHVWLGADLADTRENVIKWMNMYVN</sequence>
<dbReference type="eggNOG" id="COG0657">
    <property type="taxonomic scope" value="Bacteria"/>
</dbReference>
<evidence type="ECO:0000313" key="3">
    <source>
        <dbReference type="EMBL" id="AFD08541.1"/>
    </source>
</evidence>
<dbReference type="PANTHER" id="PTHR48081">
    <property type="entry name" value="AB HYDROLASE SUPERFAMILY PROTEIN C4A8.06C"/>
    <property type="match status" value="1"/>
</dbReference>
<reference evidence="3" key="1">
    <citation type="submission" date="2012-02" db="EMBL/GenBank/DDBJ databases">
        <title>The complete genome of Solitalea canadensis DSM 3403.</title>
        <authorList>
            <consortium name="US DOE Joint Genome Institute (JGI-PGF)"/>
            <person name="Lucas S."/>
            <person name="Copeland A."/>
            <person name="Lapidus A."/>
            <person name="Glavina del Rio T."/>
            <person name="Dalin E."/>
            <person name="Tice H."/>
            <person name="Bruce D."/>
            <person name="Goodwin L."/>
            <person name="Pitluck S."/>
            <person name="Peters L."/>
            <person name="Ovchinnikova G."/>
            <person name="Lu M."/>
            <person name="Kyrpides N."/>
            <person name="Mavromatis K."/>
            <person name="Ivanova N."/>
            <person name="Brettin T."/>
            <person name="Detter J.C."/>
            <person name="Han C."/>
            <person name="Larimer F."/>
            <person name="Land M."/>
            <person name="Hauser L."/>
            <person name="Markowitz V."/>
            <person name="Cheng J.-F."/>
            <person name="Hugenholtz P."/>
            <person name="Woyke T."/>
            <person name="Wu D."/>
            <person name="Spring S."/>
            <person name="Schroeder M."/>
            <person name="Kopitz M."/>
            <person name="Brambilla E."/>
            <person name="Klenk H.-P."/>
            <person name="Eisen J.A."/>
        </authorList>
    </citation>
    <scope>NUCLEOTIDE SEQUENCE</scope>
    <source>
        <strain evidence="3">DSM 3403</strain>
    </source>
</reference>
<dbReference type="OrthoDB" id="9777975at2"/>
<dbReference type="GO" id="GO:0016787">
    <property type="term" value="F:hydrolase activity"/>
    <property type="evidence" value="ECO:0007669"/>
    <property type="project" value="UniProtKB-KW"/>
</dbReference>
<protein>
    <submittedName>
        <fullName evidence="3">Esterase/lipase</fullName>
    </submittedName>
</protein>
<dbReference type="STRING" id="929556.Solca_3537"/>
<dbReference type="Gene3D" id="3.40.50.1820">
    <property type="entry name" value="alpha/beta hydrolase"/>
    <property type="match status" value="1"/>
</dbReference>
<proteinExistence type="predicted"/>
<evidence type="ECO:0000259" key="2">
    <source>
        <dbReference type="Pfam" id="PF20434"/>
    </source>
</evidence>
<organism evidence="3 4">
    <name type="scientific">Solitalea canadensis (strain ATCC 29591 / DSM 3403 / JCM 21819 / LMG 8368 / NBRC 15130 / NCIMB 12057 / USAM 9D)</name>
    <name type="common">Flexibacter canadensis</name>
    <dbReference type="NCBI Taxonomy" id="929556"/>
    <lineage>
        <taxon>Bacteria</taxon>
        <taxon>Pseudomonadati</taxon>
        <taxon>Bacteroidota</taxon>
        <taxon>Sphingobacteriia</taxon>
        <taxon>Sphingobacteriales</taxon>
        <taxon>Sphingobacteriaceae</taxon>
        <taxon>Solitalea</taxon>
    </lineage>
</organism>